<gene>
    <name evidence="1" type="ORF">SYNPS1DRAFT_27409</name>
</gene>
<sequence length="516" mass="58495">MSPATVNLLPRCKLLLVVSHLPLADLDRFIAYLGDSMLELRLCCRLLKARTDQHPLLWQYRYHRAFLSGPQRVEEWDFVYWCARSRFPVDSIPMQSAALLHRIDWRDVYRRRVTTEQNWRHGRCVSTTMALPCEQSYNYLDVRKSMSTVFSFPTESGDAGADDAAYGGVDERLVMVEPGAFVPNGRRLKSAATHGAAEELAPTATPLDMRSPFGNPVAMLSDRFVAVLFGYADLTEMKVYTRGDYKLRYVAELPPGYTRQSINGQWMLLVRQEQQQAVRSSSLLVWDLENNQGYTKRIDAASCTACIHEASSDSAIIYVAKIGDHASGTVEWALHRVSQHRPIKQLHEGWFALGVPLRSISITAQECPHIKLYVCTARHGCARFIHTIALDKHRLGIERDQVRRLAQQVASLSNSRDGTNKIFHRLLEERAGELVFSDKLDWAEVCEYHHVIGDLFAVQRWSNHRRAFYLVDAKRGVTIRPIKTDEGCCTPHFLMTGLITKSCHASSAVIESYGAL</sequence>
<dbReference type="EMBL" id="KZ989306">
    <property type="protein sequence ID" value="RKP26915.1"/>
    <property type="molecule type" value="Genomic_DNA"/>
</dbReference>
<reference evidence="2" key="1">
    <citation type="journal article" date="2018" name="Nat. Microbiol.">
        <title>Leveraging single-cell genomics to expand the fungal tree of life.</title>
        <authorList>
            <person name="Ahrendt S.R."/>
            <person name="Quandt C.A."/>
            <person name="Ciobanu D."/>
            <person name="Clum A."/>
            <person name="Salamov A."/>
            <person name="Andreopoulos B."/>
            <person name="Cheng J.F."/>
            <person name="Woyke T."/>
            <person name="Pelin A."/>
            <person name="Henrissat B."/>
            <person name="Reynolds N.K."/>
            <person name="Benny G.L."/>
            <person name="Smith M.E."/>
            <person name="James T.Y."/>
            <person name="Grigoriev I.V."/>
        </authorList>
    </citation>
    <scope>NUCLEOTIDE SEQUENCE [LARGE SCALE GENOMIC DNA]</scope>
    <source>
        <strain evidence="2">Benny S71-1</strain>
    </source>
</reference>
<evidence type="ECO:0008006" key="3">
    <source>
        <dbReference type="Google" id="ProtNLM"/>
    </source>
</evidence>
<name>A0A4P9Z3C7_9FUNG</name>
<dbReference type="OrthoDB" id="10470101at2759"/>
<keyword evidence="2" id="KW-1185">Reference proteome</keyword>
<dbReference type="Proteomes" id="UP000278143">
    <property type="component" value="Unassembled WGS sequence"/>
</dbReference>
<dbReference type="AlphaFoldDB" id="A0A4P9Z3C7"/>
<proteinExistence type="predicted"/>
<evidence type="ECO:0000313" key="1">
    <source>
        <dbReference type="EMBL" id="RKP26915.1"/>
    </source>
</evidence>
<evidence type="ECO:0000313" key="2">
    <source>
        <dbReference type="Proteomes" id="UP000278143"/>
    </source>
</evidence>
<protein>
    <recommendedName>
        <fullName evidence="3">F-box domain-containing protein</fullName>
    </recommendedName>
</protein>
<accession>A0A4P9Z3C7</accession>
<organism evidence="1 2">
    <name type="scientific">Syncephalis pseudoplumigaleata</name>
    <dbReference type="NCBI Taxonomy" id="1712513"/>
    <lineage>
        <taxon>Eukaryota</taxon>
        <taxon>Fungi</taxon>
        <taxon>Fungi incertae sedis</taxon>
        <taxon>Zoopagomycota</taxon>
        <taxon>Zoopagomycotina</taxon>
        <taxon>Zoopagomycetes</taxon>
        <taxon>Zoopagales</taxon>
        <taxon>Piptocephalidaceae</taxon>
        <taxon>Syncephalis</taxon>
    </lineage>
</organism>